<sequence>MLSGKGVACEYDVMYITKVEIQNENQIEYVVQAPCYIRIFGSKLLQTLAQGSPFDNNQLYANDFTTKQDVYAVIQEQNIRTTDTSTIDMDQASLFFQYSDAYPPADPDILQKFDVCRQNLTDEQKKTGHADEPIPRNLSKKFRLLLQFYKKYRHMNNELTAKTEASYEFRLSFSIIEAILTKSQSANQKLLNRIARIIYYKYLKIEAREFDKPKIPSYFVKTRVLWMCEIFDIGRDDKEHLAMKFIEYARQTLETGMSTLFH</sequence>
<gene>
    <name evidence="1" type="ORF">GPM918_LOCUS22219</name>
    <name evidence="2" type="ORF">SRO942_LOCUS22215</name>
</gene>
<reference evidence="1" key="1">
    <citation type="submission" date="2021-02" db="EMBL/GenBank/DDBJ databases">
        <authorList>
            <person name="Nowell W R."/>
        </authorList>
    </citation>
    <scope>NUCLEOTIDE SEQUENCE</scope>
</reference>
<dbReference type="AlphaFoldDB" id="A0A814U807"/>
<comment type="caution">
    <text evidence="1">The sequence shown here is derived from an EMBL/GenBank/DDBJ whole genome shotgun (WGS) entry which is preliminary data.</text>
</comment>
<protein>
    <submittedName>
        <fullName evidence="1">Uncharacterized protein</fullName>
    </submittedName>
</protein>
<proteinExistence type="predicted"/>
<accession>A0A814U807</accession>
<dbReference type="OrthoDB" id="6054650at2759"/>
<dbReference type="Proteomes" id="UP000681722">
    <property type="component" value="Unassembled WGS sequence"/>
</dbReference>
<keyword evidence="3" id="KW-1185">Reference proteome</keyword>
<dbReference type="Proteomes" id="UP000663829">
    <property type="component" value="Unassembled WGS sequence"/>
</dbReference>
<evidence type="ECO:0000313" key="3">
    <source>
        <dbReference type="Proteomes" id="UP000663829"/>
    </source>
</evidence>
<organism evidence="1 3">
    <name type="scientific">Didymodactylos carnosus</name>
    <dbReference type="NCBI Taxonomy" id="1234261"/>
    <lineage>
        <taxon>Eukaryota</taxon>
        <taxon>Metazoa</taxon>
        <taxon>Spiralia</taxon>
        <taxon>Gnathifera</taxon>
        <taxon>Rotifera</taxon>
        <taxon>Eurotatoria</taxon>
        <taxon>Bdelloidea</taxon>
        <taxon>Philodinida</taxon>
        <taxon>Philodinidae</taxon>
        <taxon>Didymodactylos</taxon>
    </lineage>
</organism>
<dbReference type="Gene3D" id="1.10.1410.40">
    <property type="match status" value="1"/>
</dbReference>
<evidence type="ECO:0000313" key="1">
    <source>
        <dbReference type="EMBL" id="CAF1171651.1"/>
    </source>
</evidence>
<dbReference type="EMBL" id="CAJNOQ010007538">
    <property type="protein sequence ID" value="CAF1171651.1"/>
    <property type="molecule type" value="Genomic_DNA"/>
</dbReference>
<dbReference type="EMBL" id="CAJOBC010007537">
    <property type="protein sequence ID" value="CAF3935513.1"/>
    <property type="molecule type" value="Genomic_DNA"/>
</dbReference>
<evidence type="ECO:0000313" key="2">
    <source>
        <dbReference type="EMBL" id="CAF3935513.1"/>
    </source>
</evidence>
<name>A0A814U807_9BILA</name>